<reference evidence="1 2" key="1">
    <citation type="submission" date="2021-05" db="EMBL/GenBank/DDBJ databases">
        <title>Genome Assembly of Synthetic Allotetraploid Brassica napus Reveals Homoeologous Exchanges between Subgenomes.</title>
        <authorList>
            <person name="Davis J.T."/>
        </authorList>
    </citation>
    <scope>NUCLEOTIDE SEQUENCE [LARGE SCALE GENOMIC DNA]</scope>
    <source>
        <strain evidence="2">cv. Da-Ae</strain>
        <tissue evidence="1">Seedling</tissue>
    </source>
</reference>
<accession>A0ABQ8BJ26</accession>
<evidence type="ECO:0000313" key="1">
    <source>
        <dbReference type="EMBL" id="KAH0904270.1"/>
    </source>
</evidence>
<dbReference type="EMBL" id="JAGKQM010000011">
    <property type="protein sequence ID" value="KAH0904270.1"/>
    <property type="molecule type" value="Genomic_DNA"/>
</dbReference>
<comment type="caution">
    <text evidence="1">The sequence shown here is derived from an EMBL/GenBank/DDBJ whole genome shotgun (WGS) entry which is preliminary data.</text>
</comment>
<protein>
    <submittedName>
        <fullName evidence="1">Uncharacterized protein</fullName>
    </submittedName>
</protein>
<dbReference type="Proteomes" id="UP000824890">
    <property type="component" value="Unassembled WGS sequence"/>
</dbReference>
<evidence type="ECO:0000313" key="2">
    <source>
        <dbReference type="Proteomes" id="UP000824890"/>
    </source>
</evidence>
<name>A0ABQ8BJ26_BRANA</name>
<gene>
    <name evidence="1" type="ORF">HID58_043773</name>
</gene>
<keyword evidence="2" id="KW-1185">Reference proteome</keyword>
<sequence length="256" mass="29666">MCVRITVWRPNLSTKTLECAIHLSSGAKFHEKLCSKGVYNKYPFAPMARKVRRRMKLLTNTYTPYEEVHEWPCSPKLRPASTSLQQDIKNEKKIDFFIENERKMELIEFLIICPPSQDHSFIDEVVETAAATTITHVSTLPEGRLYRVSATEVFGPSSPSTDKVMQLYEGFRTSTRFEHEIRLIVKEQSRDLKLWEIVHGAEMFKKDNGDTVVKISGRKVEVDKWFRRLVFLLRRGFFIVPDTDDVTGDDDSDAEE</sequence>
<proteinExistence type="predicted"/>
<organism evidence="1 2">
    <name type="scientific">Brassica napus</name>
    <name type="common">Rape</name>
    <dbReference type="NCBI Taxonomy" id="3708"/>
    <lineage>
        <taxon>Eukaryota</taxon>
        <taxon>Viridiplantae</taxon>
        <taxon>Streptophyta</taxon>
        <taxon>Embryophyta</taxon>
        <taxon>Tracheophyta</taxon>
        <taxon>Spermatophyta</taxon>
        <taxon>Magnoliopsida</taxon>
        <taxon>eudicotyledons</taxon>
        <taxon>Gunneridae</taxon>
        <taxon>Pentapetalae</taxon>
        <taxon>rosids</taxon>
        <taxon>malvids</taxon>
        <taxon>Brassicales</taxon>
        <taxon>Brassicaceae</taxon>
        <taxon>Brassiceae</taxon>
        <taxon>Brassica</taxon>
    </lineage>
</organism>